<dbReference type="InterPro" id="IPR053721">
    <property type="entry name" value="Fimbrial_Adhesin_Reg"/>
</dbReference>
<dbReference type="AlphaFoldDB" id="A0A1S6KQU8"/>
<geneLocation type="plasmid" evidence="5">
    <name>pCB58</name>
</geneLocation>
<protein>
    <recommendedName>
        <fullName evidence="4">TrfB transcriptional repressor protein domain-containing protein</fullName>
    </recommendedName>
</protein>
<dbReference type="Pfam" id="PF16509">
    <property type="entry name" value="KORA"/>
    <property type="match status" value="1"/>
</dbReference>
<keyword evidence="1" id="KW-0805">Transcription regulation</keyword>
<feature type="domain" description="TrfB transcriptional repressor protein" evidence="4">
    <location>
        <begin position="23"/>
        <end position="104"/>
    </location>
</feature>
<evidence type="ECO:0000259" key="4">
    <source>
        <dbReference type="Pfam" id="PF16509"/>
    </source>
</evidence>
<organism evidence="5">
    <name type="scientific">Pseudomonas aeruginosa</name>
    <dbReference type="NCBI Taxonomy" id="287"/>
    <lineage>
        <taxon>Bacteria</taxon>
        <taxon>Pseudomonadati</taxon>
        <taxon>Pseudomonadota</taxon>
        <taxon>Gammaproteobacteria</taxon>
        <taxon>Pseudomonadales</taxon>
        <taxon>Pseudomonadaceae</taxon>
        <taxon>Pseudomonas</taxon>
    </lineage>
</organism>
<reference evidence="5" key="1">
    <citation type="submission" date="2017-02" db="EMBL/GenBank/DDBJ databases">
        <title>Two decades of relentless blaVIM-2-producing Pseudomonas aeruginosa dissemination in Portugal: the decisive role of genetic platforms and successful clones.</title>
        <authorList>
            <person name="Botelho J."/>
            <person name="Grosso F."/>
            <person name="Peixe L."/>
        </authorList>
    </citation>
    <scope>NUCLEOTIDE SEQUENCE</scope>
    <source>
        <plasmid evidence="5">pCB58</plasmid>
    </source>
</reference>
<dbReference type="EMBL" id="KY630469">
    <property type="protein sequence ID" value="AQT23740.1"/>
    <property type="molecule type" value="Genomic_DNA"/>
</dbReference>
<dbReference type="Gene3D" id="1.10.10.2690">
    <property type="match status" value="1"/>
</dbReference>
<sequence length="130" mass="14297">MPVAGHSANSKEPRMQPTQPKYTAEQWTASLPALRGMSTKTLDIARAVLVEGKEPIEVANNIGQSRQLVHAAIKRVTAVLERQTVGLVPVMVWLTPEEAEQVKQMAAKHEQPKEAQPGTTKKTPNRQKKA</sequence>
<keyword evidence="2" id="KW-0804">Transcription</keyword>
<evidence type="ECO:0000256" key="1">
    <source>
        <dbReference type="ARBA" id="ARBA00023015"/>
    </source>
</evidence>
<evidence type="ECO:0000256" key="3">
    <source>
        <dbReference type="SAM" id="MobiDB-lite"/>
    </source>
</evidence>
<proteinExistence type="predicted"/>
<feature type="compositionally biased region" description="Polar residues" evidence="3">
    <location>
        <begin position="16"/>
        <end position="26"/>
    </location>
</feature>
<feature type="region of interest" description="Disordered" evidence="3">
    <location>
        <begin position="1"/>
        <end position="26"/>
    </location>
</feature>
<name>A0A1S6KQU8_PSEAI</name>
<evidence type="ECO:0000313" key="5">
    <source>
        <dbReference type="EMBL" id="AQT23740.1"/>
    </source>
</evidence>
<accession>A0A1S6KQU8</accession>
<evidence type="ECO:0000256" key="2">
    <source>
        <dbReference type="ARBA" id="ARBA00023163"/>
    </source>
</evidence>
<feature type="region of interest" description="Disordered" evidence="3">
    <location>
        <begin position="100"/>
        <end position="130"/>
    </location>
</feature>
<dbReference type="InterPro" id="IPR032428">
    <property type="entry name" value="TrfB"/>
</dbReference>
<keyword evidence="5" id="KW-0614">Plasmid</keyword>